<dbReference type="RefSeq" id="WP_210219418.1">
    <property type="nucleotide sequence ID" value="NZ_CP072793.1"/>
</dbReference>
<dbReference type="SUPFAM" id="SSF88723">
    <property type="entry name" value="PIN domain-like"/>
    <property type="match status" value="1"/>
</dbReference>
<dbReference type="KEGG" id="tun:J9260_02135"/>
<feature type="domain" description="PIN" evidence="1">
    <location>
        <begin position="5"/>
        <end position="117"/>
    </location>
</feature>
<proteinExistence type="predicted"/>
<evidence type="ECO:0000313" key="3">
    <source>
        <dbReference type="Proteomes" id="UP000672009"/>
    </source>
</evidence>
<dbReference type="InterPro" id="IPR029060">
    <property type="entry name" value="PIN-like_dom_sf"/>
</dbReference>
<accession>A0A975FA87</accession>
<dbReference type="Gene3D" id="3.40.50.1010">
    <property type="entry name" value="5'-nuclease"/>
    <property type="match status" value="1"/>
</dbReference>
<dbReference type="CDD" id="cd18692">
    <property type="entry name" value="PIN_VapC-like"/>
    <property type="match status" value="1"/>
</dbReference>
<organism evidence="2 3">
    <name type="scientific">Thiothrix unzii</name>
    <dbReference type="NCBI Taxonomy" id="111769"/>
    <lineage>
        <taxon>Bacteria</taxon>
        <taxon>Pseudomonadati</taxon>
        <taxon>Pseudomonadota</taxon>
        <taxon>Gammaproteobacteria</taxon>
        <taxon>Thiotrichales</taxon>
        <taxon>Thiotrichaceae</taxon>
        <taxon>Thiothrix</taxon>
    </lineage>
</organism>
<dbReference type="EMBL" id="CP072793">
    <property type="protein sequence ID" value="QTR53911.1"/>
    <property type="molecule type" value="Genomic_DNA"/>
</dbReference>
<name>A0A975FA87_9GAMM</name>
<evidence type="ECO:0000313" key="2">
    <source>
        <dbReference type="EMBL" id="QTR53911.1"/>
    </source>
</evidence>
<reference evidence="2" key="1">
    <citation type="submission" date="2021-04" db="EMBL/GenBank/DDBJ databases">
        <title>Genomics, taxonomy and metabolism of representatives of sulfur bacteria of the genus Thiothrix: Thiothrix fructosivorans QT, Thiothrix unzii A1T and three new species, Thiothrix subterranea sp. nov., Thiothrix litoralis sp. nov. and 'Candidatus Thiothrix anitrata' sp. nov.</title>
        <authorList>
            <person name="Ravin N.V."/>
            <person name="Smolyakov D."/>
            <person name="Rudenko T.S."/>
            <person name="Mardanov A.V."/>
            <person name="Beletsky A.V."/>
            <person name="Markov N.D."/>
            <person name="Fomenkov A.I."/>
            <person name="Roberts R.J."/>
            <person name="Karnachuk O.V."/>
            <person name="Novikov A."/>
            <person name="Grabovich M.Y."/>
        </authorList>
    </citation>
    <scope>NUCLEOTIDE SEQUENCE</scope>
    <source>
        <strain evidence="2">A1</strain>
    </source>
</reference>
<gene>
    <name evidence="2" type="ORF">J9260_02135</name>
</gene>
<evidence type="ECO:0000259" key="1">
    <source>
        <dbReference type="Pfam" id="PF01850"/>
    </source>
</evidence>
<protein>
    <submittedName>
        <fullName evidence="2">PIN domain-containing protein</fullName>
    </submittedName>
</protein>
<keyword evidence="3" id="KW-1185">Reference proteome</keyword>
<dbReference type="InterPro" id="IPR002716">
    <property type="entry name" value="PIN_dom"/>
</dbReference>
<sequence length="135" mass="15346">MNVKVFIDSNVFLYTFTDKEPLKQNIAKALVLAGRHTISVQVVNEVSNNLLKKLGLVNADVQDFVDDCYSRYQIENLSQAVFGKAASLRERYRFSYYDSIIVSSALLSDCQVLYSEDMQHNLLVDNQLTILDPFA</sequence>
<dbReference type="AlphaFoldDB" id="A0A975FA87"/>
<dbReference type="Pfam" id="PF01850">
    <property type="entry name" value="PIN"/>
    <property type="match status" value="1"/>
</dbReference>
<dbReference type="Proteomes" id="UP000672009">
    <property type="component" value="Chromosome"/>
</dbReference>